<dbReference type="AlphaFoldDB" id="A0A5M8PMM9"/>
<evidence type="ECO:0000256" key="2">
    <source>
        <dbReference type="SAM" id="Phobius"/>
    </source>
</evidence>
<reference evidence="4 5" key="1">
    <citation type="submission" date="2019-09" db="EMBL/GenBank/DDBJ databases">
        <title>The hologenome of the rock-dwelling lichen Lasallia pustulata.</title>
        <authorList>
            <person name="Greshake Tzovaras B."/>
            <person name="Segers F."/>
            <person name="Bicker A."/>
            <person name="Dal Grande F."/>
            <person name="Otte J."/>
            <person name="Hankeln T."/>
            <person name="Schmitt I."/>
            <person name="Ebersberger I."/>
        </authorList>
    </citation>
    <scope>NUCLEOTIDE SEQUENCE [LARGE SCALE GENOMIC DNA]</scope>
    <source>
        <strain evidence="4">A1-1</strain>
    </source>
</reference>
<feature type="transmembrane region" description="Helical" evidence="2">
    <location>
        <begin position="236"/>
        <end position="258"/>
    </location>
</feature>
<keyword evidence="2" id="KW-0812">Transmembrane</keyword>
<dbReference type="EMBL" id="VXIT01000009">
    <property type="protein sequence ID" value="KAA6410699.1"/>
    <property type="molecule type" value="Genomic_DNA"/>
</dbReference>
<evidence type="ECO:0000313" key="4">
    <source>
        <dbReference type="EMBL" id="KAA6410699.1"/>
    </source>
</evidence>
<comment type="caution">
    <text evidence="4">The sequence shown here is derived from an EMBL/GenBank/DDBJ whole genome shotgun (WGS) entry which is preliminary data.</text>
</comment>
<sequence>MSIHGFLYSLPHSFLLSFAHIVRSCHLPLASAPAFSHPLYSIFCSFLHSTIVCRRQRRSDLSASIVILLICLLLHSLRDRHHTHHNLSDLSFGSPIHFPYIYGILSVQKANMSCFKRSLAGPGYIILNTIRVMNIIALLAVIAASSVMLVKTFIISKFFFFDGVSHLITAGTSLFLIISELPFFRGYYARNWPLLSISSGFVTLGFLMIVVGVGILGNLNKAATSEQSLGLAFWRIVISSGIVVLVLGVVNIFANYIFRDTSQGVTARMVRAHGAVAPQKVDVYRSGTSSTRRKSFHLGRSDTLPSYHPPETRQQQQPPARIPMTISAPVSSNPDQFAKFKGSAEVGRPDLAHHPALSGGRF</sequence>
<feature type="transmembrane region" description="Helical" evidence="2">
    <location>
        <begin position="60"/>
        <end position="77"/>
    </location>
</feature>
<organism evidence="4 5">
    <name type="scientific">Lasallia pustulata</name>
    <dbReference type="NCBI Taxonomy" id="136370"/>
    <lineage>
        <taxon>Eukaryota</taxon>
        <taxon>Fungi</taxon>
        <taxon>Dikarya</taxon>
        <taxon>Ascomycota</taxon>
        <taxon>Pezizomycotina</taxon>
        <taxon>Lecanoromycetes</taxon>
        <taxon>OSLEUM clade</taxon>
        <taxon>Umbilicariomycetidae</taxon>
        <taxon>Umbilicariales</taxon>
        <taxon>Umbilicariaceae</taxon>
        <taxon>Lasallia</taxon>
    </lineage>
</organism>
<dbReference type="Pfam" id="PF24535">
    <property type="entry name" value="DUF7598"/>
    <property type="match status" value="1"/>
</dbReference>
<evidence type="ECO:0000259" key="3">
    <source>
        <dbReference type="Pfam" id="PF24535"/>
    </source>
</evidence>
<feature type="transmembrane region" description="Helical" evidence="2">
    <location>
        <begin position="97"/>
        <end position="115"/>
    </location>
</feature>
<proteinExistence type="predicted"/>
<keyword evidence="2" id="KW-0472">Membrane</keyword>
<name>A0A5M8PMM9_9LECA</name>
<evidence type="ECO:0000256" key="1">
    <source>
        <dbReference type="SAM" id="MobiDB-lite"/>
    </source>
</evidence>
<feature type="transmembrane region" description="Helical" evidence="2">
    <location>
        <begin position="136"/>
        <end position="161"/>
    </location>
</feature>
<protein>
    <recommendedName>
        <fullName evidence="3">DUF7598 domain-containing protein</fullName>
    </recommendedName>
</protein>
<feature type="region of interest" description="Disordered" evidence="1">
    <location>
        <begin position="285"/>
        <end position="320"/>
    </location>
</feature>
<dbReference type="Proteomes" id="UP000324767">
    <property type="component" value="Unassembled WGS sequence"/>
</dbReference>
<dbReference type="InterPro" id="IPR056019">
    <property type="entry name" value="DUF7598"/>
</dbReference>
<feature type="domain" description="DUF7598" evidence="3">
    <location>
        <begin position="123"/>
        <end position="257"/>
    </location>
</feature>
<accession>A0A5M8PMM9</accession>
<feature type="transmembrane region" description="Helical" evidence="2">
    <location>
        <begin position="167"/>
        <end position="187"/>
    </location>
</feature>
<evidence type="ECO:0000313" key="5">
    <source>
        <dbReference type="Proteomes" id="UP000324767"/>
    </source>
</evidence>
<keyword evidence="2" id="KW-1133">Transmembrane helix</keyword>
<gene>
    <name evidence="4" type="ORF">FRX48_06122</name>
</gene>
<feature type="transmembrane region" description="Helical" evidence="2">
    <location>
        <begin position="194"/>
        <end position="216"/>
    </location>
</feature>
<dbReference type="OrthoDB" id="5327148at2759"/>